<feature type="compositionally biased region" description="Polar residues" evidence="1">
    <location>
        <begin position="76"/>
        <end position="91"/>
    </location>
</feature>
<dbReference type="Proteomes" id="UP000745859">
    <property type="component" value="Unassembled WGS sequence"/>
</dbReference>
<dbReference type="RefSeq" id="WP_167188152.1">
    <property type="nucleotide sequence ID" value="NZ_JAASQL010000002.1"/>
</dbReference>
<comment type="caution">
    <text evidence="2">The sequence shown here is derived from an EMBL/GenBank/DDBJ whole genome shotgun (WGS) entry which is preliminary data.</text>
</comment>
<sequence length="98" mass="11615">MEYNRQFNLQEVLVKEFNFTKIDIDRYQHVIDNPKISTQLMKLVFAIRSNPRNYQSELHKKNTLLKACKNCNSNNYKPKSTSNRSYPQSIGSLLKKNF</sequence>
<feature type="region of interest" description="Disordered" evidence="1">
    <location>
        <begin position="76"/>
        <end position="98"/>
    </location>
</feature>
<evidence type="ECO:0000256" key="1">
    <source>
        <dbReference type="SAM" id="MobiDB-lite"/>
    </source>
</evidence>
<keyword evidence="3" id="KW-1185">Reference proteome</keyword>
<gene>
    <name evidence="2" type="ORF">FHR24_002129</name>
</gene>
<organism evidence="2 3">
    <name type="scientific">Wenyingzhuangia heitensis</name>
    <dbReference type="NCBI Taxonomy" id="1487859"/>
    <lineage>
        <taxon>Bacteria</taxon>
        <taxon>Pseudomonadati</taxon>
        <taxon>Bacteroidota</taxon>
        <taxon>Flavobacteriia</taxon>
        <taxon>Flavobacteriales</taxon>
        <taxon>Flavobacteriaceae</taxon>
        <taxon>Wenyingzhuangia</taxon>
    </lineage>
</organism>
<proteinExistence type="predicted"/>
<dbReference type="EMBL" id="JAASQL010000002">
    <property type="protein sequence ID" value="NIJ45661.1"/>
    <property type="molecule type" value="Genomic_DNA"/>
</dbReference>
<protein>
    <submittedName>
        <fullName evidence="2">Uncharacterized protein</fullName>
    </submittedName>
</protein>
<evidence type="ECO:0000313" key="3">
    <source>
        <dbReference type="Proteomes" id="UP000745859"/>
    </source>
</evidence>
<accession>A0ABX0UEQ5</accession>
<evidence type="ECO:0000313" key="2">
    <source>
        <dbReference type="EMBL" id="NIJ45661.1"/>
    </source>
</evidence>
<reference evidence="2 3" key="1">
    <citation type="submission" date="2020-03" db="EMBL/GenBank/DDBJ databases">
        <title>Genomic Encyclopedia of Type Strains, Phase IV (KMG-IV): sequencing the most valuable type-strain genomes for metagenomic binning, comparative biology and taxonomic classification.</title>
        <authorList>
            <person name="Goeker M."/>
        </authorList>
    </citation>
    <scope>NUCLEOTIDE SEQUENCE [LARGE SCALE GENOMIC DNA]</scope>
    <source>
        <strain evidence="2 3">DSM 101599</strain>
    </source>
</reference>
<name>A0ABX0UEQ5_9FLAO</name>